<sequence length="200" mass="22682">MARPLILVGVLLYTAGETQKIRSTFKTWFYLCFYKLPCVTLYILESGSITIPCLYNSQYKPNSKYWCEGYFWHSCQITARANATGKRTITDYPALNVFTVKLNKLTSSDSGFYWCAVEIGSQSNPDDKKYLYVTVKSAPDVSVVSSSVSGHEGGDISVQCLYSSRYQNKLKRTIPLLMPQIQFHRSYCTVALYYLGENSP</sequence>
<dbReference type="GO" id="GO:0005886">
    <property type="term" value="C:plasma membrane"/>
    <property type="evidence" value="ECO:0007669"/>
    <property type="project" value="TreeGrafter"/>
</dbReference>
<dbReference type="Pfam" id="PF07686">
    <property type="entry name" value="V-set"/>
    <property type="match status" value="1"/>
</dbReference>
<proteinExistence type="predicted"/>
<reference evidence="5" key="2">
    <citation type="submission" date="2025-09" db="UniProtKB">
        <authorList>
            <consortium name="Ensembl"/>
        </authorList>
    </citation>
    <scope>IDENTIFICATION</scope>
</reference>
<protein>
    <submittedName>
        <fullName evidence="5">Polymeric immunoglobulin receptor-like 4.2</fullName>
    </submittedName>
</protein>
<dbReference type="InterPro" id="IPR003599">
    <property type="entry name" value="Ig_sub"/>
</dbReference>
<dbReference type="InterPro" id="IPR050671">
    <property type="entry name" value="CD300_family_receptors"/>
</dbReference>
<evidence type="ECO:0000259" key="4">
    <source>
        <dbReference type="PROSITE" id="PS50835"/>
    </source>
</evidence>
<dbReference type="GO" id="GO:0004888">
    <property type="term" value="F:transmembrane signaling receptor activity"/>
    <property type="evidence" value="ECO:0007669"/>
    <property type="project" value="TreeGrafter"/>
</dbReference>
<dbReference type="SMART" id="SM00409">
    <property type="entry name" value="IG"/>
    <property type="match status" value="1"/>
</dbReference>
<name>A0A672SNK6_SINGR</name>
<dbReference type="AlphaFoldDB" id="A0A672SNK6"/>
<keyword evidence="3" id="KW-0472">Membrane</keyword>
<reference evidence="5" key="1">
    <citation type="submission" date="2025-08" db="UniProtKB">
        <authorList>
            <consortium name="Ensembl"/>
        </authorList>
    </citation>
    <scope>IDENTIFICATION</scope>
</reference>
<dbReference type="Ensembl" id="ENSSGRT00000109183.1">
    <property type="protein sequence ID" value="ENSSGRP00000102680.1"/>
    <property type="gene ID" value="ENSSGRG00000051023.1"/>
</dbReference>
<evidence type="ECO:0000256" key="3">
    <source>
        <dbReference type="ARBA" id="ARBA00023136"/>
    </source>
</evidence>
<dbReference type="SUPFAM" id="SSF48726">
    <property type="entry name" value="Immunoglobulin"/>
    <property type="match status" value="1"/>
</dbReference>
<dbReference type="OMA" id="QCEWSES"/>
<dbReference type="PROSITE" id="PS50835">
    <property type="entry name" value="IG_LIKE"/>
    <property type="match status" value="1"/>
</dbReference>
<evidence type="ECO:0000256" key="2">
    <source>
        <dbReference type="ARBA" id="ARBA00022692"/>
    </source>
</evidence>
<dbReference type="InterPro" id="IPR007110">
    <property type="entry name" value="Ig-like_dom"/>
</dbReference>
<organism evidence="5 6">
    <name type="scientific">Sinocyclocheilus grahami</name>
    <name type="common">Dianchi golden-line fish</name>
    <name type="synonym">Barbus grahami</name>
    <dbReference type="NCBI Taxonomy" id="75366"/>
    <lineage>
        <taxon>Eukaryota</taxon>
        <taxon>Metazoa</taxon>
        <taxon>Chordata</taxon>
        <taxon>Craniata</taxon>
        <taxon>Vertebrata</taxon>
        <taxon>Euteleostomi</taxon>
        <taxon>Actinopterygii</taxon>
        <taxon>Neopterygii</taxon>
        <taxon>Teleostei</taxon>
        <taxon>Ostariophysi</taxon>
        <taxon>Cypriniformes</taxon>
        <taxon>Cyprinidae</taxon>
        <taxon>Cyprininae</taxon>
        <taxon>Sinocyclocheilus</taxon>
    </lineage>
</organism>
<dbReference type="InterPro" id="IPR013783">
    <property type="entry name" value="Ig-like_fold"/>
</dbReference>
<evidence type="ECO:0000313" key="6">
    <source>
        <dbReference type="Proteomes" id="UP000472262"/>
    </source>
</evidence>
<dbReference type="InterPro" id="IPR036179">
    <property type="entry name" value="Ig-like_dom_sf"/>
</dbReference>
<keyword evidence="6" id="KW-1185">Reference proteome</keyword>
<dbReference type="InParanoid" id="A0A672SNK6"/>
<dbReference type="Gene3D" id="2.60.40.10">
    <property type="entry name" value="Immunoglobulins"/>
    <property type="match status" value="1"/>
</dbReference>
<accession>A0A672SNK6</accession>
<evidence type="ECO:0000256" key="1">
    <source>
        <dbReference type="ARBA" id="ARBA00004370"/>
    </source>
</evidence>
<dbReference type="PANTHER" id="PTHR11860:SF87">
    <property type="entry name" value="CMRF35-LIKE MOLECULE 8"/>
    <property type="match status" value="1"/>
</dbReference>
<feature type="domain" description="Ig-like" evidence="4">
    <location>
        <begin position="37"/>
        <end position="132"/>
    </location>
</feature>
<dbReference type="PANTHER" id="PTHR11860">
    <property type="entry name" value="POLYMERIC-IMMUNOGLOBULIN RECEPTOR"/>
    <property type="match status" value="1"/>
</dbReference>
<dbReference type="InterPro" id="IPR013106">
    <property type="entry name" value="Ig_V-set"/>
</dbReference>
<comment type="subcellular location">
    <subcellularLocation>
        <location evidence="1">Membrane</location>
    </subcellularLocation>
</comment>
<keyword evidence="2" id="KW-0812">Transmembrane</keyword>
<evidence type="ECO:0000313" key="5">
    <source>
        <dbReference type="Ensembl" id="ENSSGRP00000102680.1"/>
    </source>
</evidence>
<dbReference type="Proteomes" id="UP000472262">
    <property type="component" value="Unassembled WGS sequence"/>
</dbReference>